<reference evidence="3" key="1">
    <citation type="journal article" date="2019" name="Environ. Microbiol.">
        <title>Fungal ecological strategies reflected in gene transcription - a case study of two litter decomposers.</title>
        <authorList>
            <person name="Barbi F."/>
            <person name="Kohler A."/>
            <person name="Barry K."/>
            <person name="Baskaran P."/>
            <person name="Daum C."/>
            <person name="Fauchery L."/>
            <person name="Ihrmark K."/>
            <person name="Kuo A."/>
            <person name="LaButti K."/>
            <person name="Lipzen A."/>
            <person name="Morin E."/>
            <person name="Grigoriev I.V."/>
            <person name="Henrissat B."/>
            <person name="Lindahl B."/>
            <person name="Martin F."/>
        </authorList>
    </citation>
    <scope>NUCLEOTIDE SEQUENCE</scope>
    <source>
        <strain evidence="3">JB14</strain>
    </source>
</reference>
<accession>A0A6A4GNZ5</accession>
<evidence type="ECO:0000256" key="1">
    <source>
        <dbReference type="SAM" id="MobiDB-lite"/>
    </source>
</evidence>
<keyword evidence="4" id="KW-1185">Reference proteome</keyword>
<evidence type="ECO:0008006" key="5">
    <source>
        <dbReference type="Google" id="ProtNLM"/>
    </source>
</evidence>
<dbReference type="OrthoDB" id="271448at2759"/>
<sequence>MFSLSHLLSFACLLISLAESAFIPAFQGTPATSSNPPDLNRTTTDTSNIVSTAQQVDRKSGASSDAPPDQPATNTTITAINGDLVNQTILTTTSSRHGLYEISRQNNNYEQFFGGTGTGPNDRDASIEGTVYLTYTVFSNATYDVDDCLDYCDSVAGCVFANLYYKFENLLLDLVFSQGSNLKCAVYADVHSAVEKTNFGGQQLYPAPAPLNYIQQSKPAASQGYDKVFGPTGGANNAPGYMGFAFLNQYDVAACATLCDTRGADPVGGACQYFNI</sequence>
<evidence type="ECO:0000256" key="2">
    <source>
        <dbReference type="SAM" id="SignalP"/>
    </source>
</evidence>
<feature type="region of interest" description="Disordered" evidence="1">
    <location>
        <begin position="28"/>
        <end position="76"/>
    </location>
</feature>
<proteinExistence type="predicted"/>
<feature type="signal peptide" evidence="2">
    <location>
        <begin position="1"/>
        <end position="20"/>
    </location>
</feature>
<dbReference type="EMBL" id="ML769834">
    <property type="protein sequence ID" value="KAE9386967.1"/>
    <property type="molecule type" value="Genomic_DNA"/>
</dbReference>
<feature type="chain" id="PRO_5025606740" description="Apple domain-containing protein" evidence="2">
    <location>
        <begin position="21"/>
        <end position="276"/>
    </location>
</feature>
<keyword evidence="2" id="KW-0732">Signal</keyword>
<dbReference type="PANTHER" id="PTHR36578">
    <property type="entry name" value="CHROMOSOME 15, WHOLE GENOME SHOTGUN SEQUENCE"/>
    <property type="match status" value="1"/>
</dbReference>
<protein>
    <recommendedName>
        <fullName evidence="5">Apple domain-containing protein</fullName>
    </recommendedName>
</protein>
<evidence type="ECO:0000313" key="3">
    <source>
        <dbReference type="EMBL" id="KAE9386967.1"/>
    </source>
</evidence>
<evidence type="ECO:0000313" key="4">
    <source>
        <dbReference type="Proteomes" id="UP000799118"/>
    </source>
</evidence>
<gene>
    <name evidence="3" type="ORF">BT96DRAFT_1005580</name>
</gene>
<dbReference type="Proteomes" id="UP000799118">
    <property type="component" value="Unassembled WGS sequence"/>
</dbReference>
<organism evidence="3 4">
    <name type="scientific">Gymnopus androsaceus JB14</name>
    <dbReference type="NCBI Taxonomy" id="1447944"/>
    <lineage>
        <taxon>Eukaryota</taxon>
        <taxon>Fungi</taxon>
        <taxon>Dikarya</taxon>
        <taxon>Basidiomycota</taxon>
        <taxon>Agaricomycotina</taxon>
        <taxon>Agaricomycetes</taxon>
        <taxon>Agaricomycetidae</taxon>
        <taxon>Agaricales</taxon>
        <taxon>Marasmiineae</taxon>
        <taxon>Omphalotaceae</taxon>
        <taxon>Gymnopus</taxon>
    </lineage>
</organism>
<dbReference type="AlphaFoldDB" id="A0A6A4GNZ5"/>
<name>A0A6A4GNZ5_9AGAR</name>
<dbReference type="PANTHER" id="PTHR36578:SF1">
    <property type="entry name" value="APPLE DOMAIN-CONTAINING PROTEIN"/>
    <property type="match status" value="1"/>
</dbReference>
<feature type="compositionally biased region" description="Polar residues" evidence="1">
    <location>
        <begin position="29"/>
        <end position="55"/>
    </location>
</feature>